<dbReference type="PANTHER" id="PTHR30540">
    <property type="entry name" value="OSMOTIC STRESS POTASSIUM TRANSPORTER"/>
    <property type="match status" value="1"/>
</dbReference>
<protein>
    <recommendedName>
        <fullName evidence="2">K+ potassium transporter integral membrane domain-containing protein</fullName>
    </recommendedName>
</protein>
<dbReference type="InterPro" id="IPR046848">
    <property type="entry name" value="E_motif"/>
</dbReference>
<proteinExistence type="inferred from homology"/>
<feature type="domain" description="K+ potassium transporter integral membrane" evidence="2">
    <location>
        <begin position="131"/>
        <end position="187"/>
    </location>
</feature>
<dbReference type="InterPro" id="IPR011990">
    <property type="entry name" value="TPR-like_helical_dom_sf"/>
</dbReference>
<dbReference type="SUPFAM" id="SSF48452">
    <property type="entry name" value="TPR-like"/>
    <property type="match status" value="1"/>
</dbReference>
<organism evidence="3 4">
    <name type="scientific">Kingdonia uniflora</name>
    <dbReference type="NCBI Taxonomy" id="39325"/>
    <lineage>
        <taxon>Eukaryota</taxon>
        <taxon>Viridiplantae</taxon>
        <taxon>Streptophyta</taxon>
        <taxon>Embryophyta</taxon>
        <taxon>Tracheophyta</taxon>
        <taxon>Spermatophyta</taxon>
        <taxon>Magnoliopsida</taxon>
        <taxon>Ranunculales</taxon>
        <taxon>Circaeasteraceae</taxon>
        <taxon>Kingdonia</taxon>
    </lineage>
</organism>
<dbReference type="AlphaFoldDB" id="A0A7J7M0I4"/>
<name>A0A7J7M0I4_9MAGN</name>
<evidence type="ECO:0000256" key="1">
    <source>
        <dbReference type="ARBA" id="ARBA00008440"/>
    </source>
</evidence>
<dbReference type="GO" id="GO:0015079">
    <property type="term" value="F:potassium ion transmembrane transporter activity"/>
    <property type="evidence" value="ECO:0007669"/>
    <property type="project" value="InterPro"/>
</dbReference>
<gene>
    <name evidence="3" type="ORF">GIB67_025576</name>
</gene>
<sequence>MMKHYTCMVDLLARSGYLEQALEFIEKKMPVKPDANLLTALLSSCYFHKNVELAKSVRKRLLELEPREAGAYMLLSNFYGQIGDLDGVVQVLPPFPGEGFQIGLGQEGTSLLITAAASGERDNGGCGGKLQHYQNEEAIFGVFSLIFWTLTLKPLLKYVIIVLSADDNGEGGTFALYSLLCSHVKFSLLPNQQAADEELSTYNYEHSSLTIVASSPLKHVDHYSRRKMVARHGKSLHRIVENLQIMEIWMILEAQEEEGKRRFFLIQLSNLLESDDSASYDPLWSQLLQTLLGRCIYRQTFVRERTCHRSRQPLRTQENVMK</sequence>
<dbReference type="InterPro" id="IPR053951">
    <property type="entry name" value="K_trans_N"/>
</dbReference>
<dbReference type="Gene3D" id="1.25.40.10">
    <property type="entry name" value="Tetratricopeptide repeat domain"/>
    <property type="match status" value="1"/>
</dbReference>
<accession>A0A7J7M0I4</accession>
<dbReference type="Pfam" id="PF20431">
    <property type="entry name" value="E_motif"/>
    <property type="match status" value="1"/>
</dbReference>
<dbReference type="OrthoDB" id="504708at2759"/>
<dbReference type="PANTHER" id="PTHR30540:SF83">
    <property type="entry name" value="K+ POTASSIUM TRANSPORTER"/>
    <property type="match status" value="1"/>
</dbReference>
<evidence type="ECO:0000313" key="4">
    <source>
        <dbReference type="Proteomes" id="UP000541444"/>
    </source>
</evidence>
<comment type="similarity">
    <text evidence="1">Belongs to the HAK/KUP transporter (TC 2.A.72.3) family.</text>
</comment>
<evidence type="ECO:0000313" key="3">
    <source>
        <dbReference type="EMBL" id="KAF6148357.1"/>
    </source>
</evidence>
<reference evidence="3 4" key="1">
    <citation type="journal article" date="2020" name="IScience">
        <title>Genome Sequencing of the Endangered Kingdonia uniflora (Circaeasteraceae, Ranunculales) Reveals Potential Mechanisms of Evolutionary Specialization.</title>
        <authorList>
            <person name="Sun Y."/>
            <person name="Deng T."/>
            <person name="Zhang A."/>
            <person name="Moore M.J."/>
            <person name="Landis J.B."/>
            <person name="Lin N."/>
            <person name="Zhang H."/>
            <person name="Zhang X."/>
            <person name="Huang J."/>
            <person name="Zhang X."/>
            <person name="Sun H."/>
            <person name="Wang H."/>
        </authorList>
    </citation>
    <scope>NUCLEOTIDE SEQUENCE [LARGE SCALE GENOMIC DNA]</scope>
    <source>
        <strain evidence="3">TB1705</strain>
        <tissue evidence="3">Leaf</tissue>
    </source>
</reference>
<dbReference type="GO" id="GO:0016020">
    <property type="term" value="C:membrane"/>
    <property type="evidence" value="ECO:0007669"/>
    <property type="project" value="InterPro"/>
</dbReference>
<dbReference type="Proteomes" id="UP000541444">
    <property type="component" value="Unassembled WGS sequence"/>
</dbReference>
<keyword evidence="4" id="KW-1185">Reference proteome</keyword>
<evidence type="ECO:0000259" key="2">
    <source>
        <dbReference type="Pfam" id="PF02705"/>
    </source>
</evidence>
<dbReference type="Pfam" id="PF02705">
    <property type="entry name" value="K_trans"/>
    <property type="match status" value="1"/>
</dbReference>
<dbReference type="EMBL" id="JACGCM010001848">
    <property type="protein sequence ID" value="KAF6148357.1"/>
    <property type="molecule type" value="Genomic_DNA"/>
</dbReference>
<comment type="caution">
    <text evidence="3">The sequence shown here is derived from an EMBL/GenBank/DDBJ whole genome shotgun (WGS) entry which is preliminary data.</text>
</comment>
<dbReference type="InterPro" id="IPR003855">
    <property type="entry name" value="K+_transporter"/>
</dbReference>